<proteinExistence type="predicted"/>
<keyword evidence="3" id="KW-1185">Reference proteome</keyword>
<feature type="compositionally biased region" description="Basic residues" evidence="1">
    <location>
        <begin position="66"/>
        <end position="76"/>
    </location>
</feature>
<dbReference type="EMBL" id="PJNB01000001">
    <property type="protein sequence ID" value="PKW13131.1"/>
    <property type="molecule type" value="Genomic_DNA"/>
</dbReference>
<gene>
    <name evidence="2" type="ORF">A8926_0638</name>
</gene>
<organism evidence="2 3">
    <name type="scientific">Saccharopolyspora spinosa</name>
    <dbReference type="NCBI Taxonomy" id="60894"/>
    <lineage>
        <taxon>Bacteria</taxon>
        <taxon>Bacillati</taxon>
        <taxon>Actinomycetota</taxon>
        <taxon>Actinomycetes</taxon>
        <taxon>Pseudonocardiales</taxon>
        <taxon>Pseudonocardiaceae</taxon>
        <taxon>Saccharopolyspora</taxon>
    </lineage>
</organism>
<feature type="compositionally biased region" description="Low complexity" evidence="1">
    <location>
        <begin position="77"/>
        <end position="88"/>
    </location>
</feature>
<protein>
    <submittedName>
        <fullName evidence="2">Uncharacterized protein</fullName>
    </submittedName>
</protein>
<dbReference type="AlphaFoldDB" id="A0A2N3XR75"/>
<evidence type="ECO:0000313" key="2">
    <source>
        <dbReference type="EMBL" id="PKW13131.1"/>
    </source>
</evidence>
<dbReference type="Proteomes" id="UP000233786">
    <property type="component" value="Unassembled WGS sequence"/>
</dbReference>
<sequence length="105" mass="10901">MRLVPRDAHIPRLSAKPHQAPAHVCLNFLYFIKGGPCGAACLLYASPTATAAPLYASPAQADRRPGSARRPGRRSAGRAQAEGAAVAAGRERKAGGPAEAAEMEI</sequence>
<feature type="region of interest" description="Disordered" evidence="1">
    <location>
        <begin position="55"/>
        <end position="105"/>
    </location>
</feature>
<evidence type="ECO:0000256" key="1">
    <source>
        <dbReference type="SAM" id="MobiDB-lite"/>
    </source>
</evidence>
<reference evidence="2" key="1">
    <citation type="submission" date="2017-12" db="EMBL/GenBank/DDBJ databases">
        <title>Sequencing the genomes of 1000 Actinobacteria strains.</title>
        <authorList>
            <person name="Klenk H.-P."/>
        </authorList>
    </citation>
    <scope>NUCLEOTIDE SEQUENCE [LARGE SCALE GENOMIC DNA]</scope>
    <source>
        <strain evidence="2">DSM 44228</strain>
    </source>
</reference>
<accession>A0A2N3XR75</accession>
<name>A0A2N3XR75_SACSN</name>
<comment type="caution">
    <text evidence="2">The sequence shown here is derived from an EMBL/GenBank/DDBJ whole genome shotgun (WGS) entry which is preliminary data.</text>
</comment>
<evidence type="ECO:0000313" key="3">
    <source>
        <dbReference type="Proteomes" id="UP000233786"/>
    </source>
</evidence>